<evidence type="ECO:0000256" key="3">
    <source>
        <dbReference type="ARBA" id="ARBA00023004"/>
    </source>
</evidence>
<evidence type="ECO:0000256" key="2">
    <source>
        <dbReference type="ARBA" id="ARBA00022723"/>
    </source>
</evidence>
<dbReference type="Gene3D" id="3.30.70.20">
    <property type="match status" value="1"/>
</dbReference>
<dbReference type="InterPro" id="IPR050340">
    <property type="entry name" value="Cytosolic_Fe-S_CAF"/>
</dbReference>
<keyword evidence="2" id="KW-0479">Metal-binding</keyword>
<keyword evidence="1" id="KW-0004">4Fe-4S</keyword>
<feature type="domain" description="4Fe-4S ferredoxin-type" evidence="5">
    <location>
        <begin position="34"/>
        <end position="63"/>
    </location>
</feature>
<accession>A0A9D9EQF9</accession>
<evidence type="ECO:0000256" key="1">
    <source>
        <dbReference type="ARBA" id="ARBA00022485"/>
    </source>
</evidence>
<dbReference type="Gene3D" id="3.40.950.10">
    <property type="entry name" value="Fe-only Hydrogenase (Larger Subunit), Chain L, domain 3"/>
    <property type="match status" value="1"/>
</dbReference>
<dbReference type="Gene3D" id="3.40.50.1780">
    <property type="match status" value="1"/>
</dbReference>
<protein>
    <submittedName>
        <fullName evidence="7">4Fe-4S binding protein</fullName>
    </submittedName>
</protein>
<reference evidence="7" key="2">
    <citation type="journal article" date="2021" name="PeerJ">
        <title>Extensive microbial diversity within the chicken gut microbiome revealed by metagenomics and culture.</title>
        <authorList>
            <person name="Gilroy R."/>
            <person name="Ravi A."/>
            <person name="Getino M."/>
            <person name="Pursley I."/>
            <person name="Horton D.L."/>
            <person name="Alikhan N.F."/>
            <person name="Baker D."/>
            <person name="Gharbi K."/>
            <person name="Hall N."/>
            <person name="Watson M."/>
            <person name="Adriaenssens E.M."/>
            <person name="Foster-Nyarko E."/>
            <person name="Jarju S."/>
            <person name="Secka A."/>
            <person name="Antonio M."/>
            <person name="Oren A."/>
            <person name="Chaudhuri R.R."/>
            <person name="La Ragione R."/>
            <person name="Hildebrand F."/>
            <person name="Pallen M.J."/>
        </authorList>
    </citation>
    <scope>NUCLEOTIDE SEQUENCE</scope>
    <source>
        <strain evidence="7">B3-4054</strain>
    </source>
</reference>
<dbReference type="InterPro" id="IPR017896">
    <property type="entry name" value="4Fe4S_Fe-S-bd"/>
</dbReference>
<dbReference type="InterPro" id="IPR009016">
    <property type="entry name" value="Fe_hydrogenase"/>
</dbReference>
<keyword evidence="4" id="KW-0411">Iron-sulfur</keyword>
<dbReference type="Pfam" id="PF02906">
    <property type="entry name" value="Fe_hyd_lg_C"/>
    <property type="match status" value="1"/>
</dbReference>
<dbReference type="PROSITE" id="PS51656">
    <property type="entry name" value="4FE4S"/>
    <property type="match status" value="1"/>
</dbReference>
<dbReference type="PROSITE" id="PS51379">
    <property type="entry name" value="4FE4S_FER_2"/>
    <property type="match status" value="2"/>
</dbReference>
<evidence type="ECO:0000256" key="4">
    <source>
        <dbReference type="ARBA" id="ARBA00023014"/>
    </source>
</evidence>
<gene>
    <name evidence="7" type="ORF">IAA96_09005</name>
</gene>
<dbReference type="InterPro" id="IPR017900">
    <property type="entry name" value="4Fe4S_Fe_S_CS"/>
</dbReference>
<dbReference type="SUPFAM" id="SSF53920">
    <property type="entry name" value="Fe-only hydrogenase"/>
    <property type="match status" value="1"/>
</dbReference>
<dbReference type="PROSITE" id="PS00198">
    <property type="entry name" value="4FE4S_FER_1"/>
    <property type="match status" value="1"/>
</dbReference>
<dbReference type="Gene3D" id="3.30.450.20">
    <property type="entry name" value="PAS domain"/>
    <property type="match status" value="1"/>
</dbReference>
<evidence type="ECO:0000313" key="8">
    <source>
        <dbReference type="Proteomes" id="UP000823616"/>
    </source>
</evidence>
<dbReference type="Proteomes" id="UP000823616">
    <property type="component" value="Unassembled WGS sequence"/>
</dbReference>
<dbReference type="EMBL" id="JADIMS010000167">
    <property type="protein sequence ID" value="MBO8451225.1"/>
    <property type="molecule type" value="Genomic_DNA"/>
</dbReference>
<sequence length="584" mass="63017">MTVLNPIYTELTQCQDCYKCIRECPIKAISVEQGHAKVIPDLCVLCGHCVMVCPSDAKRVRDDLPRARQLVKLKPKAVLSLAPSFASEFAGVSPQKITAAAKKLGFLHVSETAVGADFVSAEVASALRTSAEQTAAGDRSAQKLFLSSACPVAVEFVKQYLPELAGSVMDCASPLLAHARFLKQQFGQDCAVIFAGPCIAKKRESDVWQQDLDCAISFRDLRKWMEEDGVRLDAFPGEDAETFAPFRAAKGALYPMDGGMISSVKKYPVPEECDMLAVTGLDEIGAALKGIDPEKLTRPLFVELLACHGGCVNGPLASRQTPTLARHISLLNYAQDAADVTAEEHFPPMSGTLPAEAAPGRNHTEAEIAAALRSVGKFTVHDELNCGSCGYDTCRSFAAAMLDKRAEKGMCVSYMRKLAQKKANGLIKTIPAGVVICDSDLVIIECNENFARLMGPQIVELFEAKPGLEGAELSKITSLSKYFAGVVAENGPDVMEHEIRDGKKIFHATIFSLEKGQSACGVIQDITAPQVQRSRVIKQAQRVIDKNLAVVQKIAFLLGENAAETEATLNSIIESFVGSDEDEK</sequence>
<dbReference type="AlphaFoldDB" id="A0A9D9EQF9"/>
<dbReference type="InterPro" id="IPR004108">
    <property type="entry name" value="Fe_hydrogenase_lsu_C"/>
</dbReference>
<dbReference type="SUPFAM" id="SSF55785">
    <property type="entry name" value="PYP-like sensor domain (PAS domain)"/>
    <property type="match status" value="1"/>
</dbReference>
<dbReference type="Gene3D" id="1.10.15.40">
    <property type="entry name" value="Electron transport complex subunit B, putative Fe-S cluster"/>
    <property type="match status" value="1"/>
</dbReference>
<keyword evidence="3" id="KW-0408">Iron</keyword>
<dbReference type="Pfam" id="PF04060">
    <property type="entry name" value="FeS"/>
    <property type="match status" value="1"/>
</dbReference>
<organism evidence="7 8">
    <name type="scientific">Candidatus Avitreponema avistercoris</name>
    <dbReference type="NCBI Taxonomy" id="2840705"/>
    <lineage>
        <taxon>Bacteria</taxon>
        <taxon>Pseudomonadati</taxon>
        <taxon>Spirochaetota</taxon>
        <taxon>Spirochaetia</taxon>
        <taxon>Spirochaetales</taxon>
        <taxon>Candidatus Avitreponema</taxon>
    </lineage>
</organism>
<feature type="domain" description="4Fe-4S" evidence="6">
    <location>
        <begin position="367"/>
        <end position="428"/>
    </location>
</feature>
<reference evidence="7" key="1">
    <citation type="submission" date="2020-10" db="EMBL/GenBank/DDBJ databases">
        <authorList>
            <person name="Gilroy R."/>
        </authorList>
    </citation>
    <scope>NUCLEOTIDE SEQUENCE</scope>
    <source>
        <strain evidence="7">B3-4054</strain>
    </source>
</reference>
<dbReference type="PANTHER" id="PTHR11615">
    <property type="entry name" value="NITRATE, FORMATE, IRON DEHYDROGENASE"/>
    <property type="match status" value="1"/>
</dbReference>
<evidence type="ECO:0000259" key="6">
    <source>
        <dbReference type="PROSITE" id="PS51656"/>
    </source>
</evidence>
<evidence type="ECO:0000259" key="5">
    <source>
        <dbReference type="PROSITE" id="PS51379"/>
    </source>
</evidence>
<dbReference type="InterPro" id="IPR035965">
    <property type="entry name" value="PAS-like_dom_sf"/>
</dbReference>
<proteinExistence type="predicted"/>
<comment type="caution">
    <text evidence="7">The sequence shown here is derived from an EMBL/GenBank/DDBJ whole genome shotgun (WGS) entry which is preliminary data.</text>
</comment>
<feature type="domain" description="4Fe-4S ferredoxin-type" evidence="5">
    <location>
        <begin position="5"/>
        <end position="33"/>
    </location>
</feature>
<dbReference type="Pfam" id="PF13237">
    <property type="entry name" value="Fer4_10"/>
    <property type="match status" value="1"/>
</dbReference>
<dbReference type="SUPFAM" id="SSF54862">
    <property type="entry name" value="4Fe-4S ferredoxins"/>
    <property type="match status" value="1"/>
</dbReference>
<name>A0A9D9EQF9_9SPIR</name>
<dbReference type="GO" id="GO:0046872">
    <property type="term" value="F:metal ion binding"/>
    <property type="evidence" value="ECO:0007669"/>
    <property type="project" value="UniProtKB-KW"/>
</dbReference>
<dbReference type="GO" id="GO:0051539">
    <property type="term" value="F:4 iron, 4 sulfur cluster binding"/>
    <property type="evidence" value="ECO:0007669"/>
    <property type="project" value="UniProtKB-KW"/>
</dbReference>
<dbReference type="InterPro" id="IPR007202">
    <property type="entry name" value="4Fe-4S_dom"/>
</dbReference>
<evidence type="ECO:0000313" key="7">
    <source>
        <dbReference type="EMBL" id="MBO8451225.1"/>
    </source>
</evidence>